<comment type="similarity">
    <text evidence="7">Belongs to the binding-protein-dependent transport system permease family.</text>
</comment>
<dbReference type="RefSeq" id="WP_012161613.1">
    <property type="nucleotide sequence ID" value="NC_009925.1"/>
</dbReference>
<keyword evidence="2 7" id="KW-0813">Transport</keyword>
<evidence type="ECO:0000313" key="9">
    <source>
        <dbReference type="EMBL" id="ABW26055.1"/>
    </source>
</evidence>
<feature type="transmembrane region" description="Helical" evidence="7">
    <location>
        <begin position="128"/>
        <end position="148"/>
    </location>
</feature>
<dbReference type="PROSITE" id="PS50928">
    <property type="entry name" value="ABC_TM1"/>
    <property type="match status" value="1"/>
</dbReference>
<feature type="transmembrane region" description="Helical" evidence="7">
    <location>
        <begin position="102"/>
        <end position="122"/>
    </location>
</feature>
<feature type="transmembrane region" description="Helical" evidence="7">
    <location>
        <begin position="368"/>
        <end position="387"/>
    </location>
</feature>
<reference evidence="9 10" key="1">
    <citation type="journal article" date="2008" name="Proc. Natl. Acad. Sci. U.S.A.">
        <title>Niche adaptation and genome expansion in the chlorophyll d-producing cyanobacterium Acaryochloris marina.</title>
        <authorList>
            <person name="Swingley W.D."/>
            <person name="Chen M."/>
            <person name="Cheung P.C."/>
            <person name="Conrad A.L."/>
            <person name="Dejesa L.C."/>
            <person name="Hao J."/>
            <person name="Honchak B.M."/>
            <person name="Karbach L.E."/>
            <person name="Kurdoglu A."/>
            <person name="Lahiri S."/>
            <person name="Mastrian S.D."/>
            <person name="Miyashita H."/>
            <person name="Page L."/>
            <person name="Ramakrishna P."/>
            <person name="Satoh S."/>
            <person name="Sattley W.M."/>
            <person name="Shimada Y."/>
            <person name="Taylor H.L."/>
            <person name="Tomo T."/>
            <person name="Tsuchiya T."/>
            <person name="Wang Z.T."/>
            <person name="Raymond J."/>
            <person name="Mimuro M."/>
            <person name="Blankenship R.E."/>
            <person name="Touchman J.W."/>
        </authorList>
    </citation>
    <scope>NUCLEOTIDE SEQUENCE [LARGE SCALE GENOMIC DNA]</scope>
    <source>
        <strain evidence="10">MBIC 11017</strain>
    </source>
</reference>
<evidence type="ECO:0000256" key="7">
    <source>
        <dbReference type="RuleBase" id="RU363032"/>
    </source>
</evidence>
<evidence type="ECO:0000256" key="5">
    <source>
        <dbReference type="ARBA" id="ARBA00022989"/>
    </source>
</evidence>
<dbReference type="HOGENOM" id="CLU_019602_16_1_3"/>
<feature type="transmembrane region" description="Helical" evidence="7">
    <location>
        <begin position="79"/>
        <end position="97"/>
    </location>
</feature>
<gene>
    <name evidence="9" type="ordered locus">AM1_1015</name>
</gene>
<evidence type="ECO:0000256" key="1">
    <source>
        <dbReference type="ARBA" id="ARBA00004651"/>
    </source>
</evidence>
<evidence type="ECO:0000256" key="3">
    <source>
        <dbReference type="ARBA" id="ARBA00022475"/>
    </source>
</evidence>
<dbReference type="PANTHER" id="PTHR30614">
    <property type="entry name" value="MEMBRANE COMPONENT OF AMINO ACID ABC TRANSPORTER"/>
    <property type="match status" value="1"/>
</dbReference>
<dbReference type="NCBIfam" id="TIGR01726">
    <property type="entry name" value="HEQRo_perm_3TM"/>
    <property type="match status" value="1"/>
</dbReference>
<dbReference type="eggNOG" id="COG0765">
    <property type="taxonomic scope" value="Bacteria"/>
</dbReference>
<proteinExistence type="inferred from homology"/>
<keyword evidence="3" id="KW-1003">Cell membrane</keyword>
<evidence type="ECO:0000256" key="4">
    <source>
        <dbReference type="ARBA" id="ARBA00022692"/>
    </source>
</evidence>
<feature type="transmembrane region" description="Helical" evidence="7">
    <location>
        <begin position="339"/>
        <end position="356"/>
    </location>
</feature>
<dbReference type="InterPro" id="IPR010065">
    <property type="entry name" value="AA_ABC_transptr_permease_3TM"/>
</dbReference>
<dbReference type="InterPro" id="IPR035906">
    <property type="entry name" value="MetI-like_sf"/>
</dbReference>
<feature type="transmembrane region" description="Helical" evidence="7">
    <location>
        <begin position="302"/>
        <end position="319"/>
    </location>
</feature>
<feature type="transmembrane region" description="Helical" evidence="7">
    <location>
        <begin position="264"/>
        <end position="281"/>
    </location>
</feature>
<evidence type="ECO:0000313" key="10">
    <source>
        <dbReference type="Proteomes" id="UP000000268"/>
    </source>
</evidence>
<evidence type="ECO:0000259" key="8">
    <source>
        <dbReference type="PROSITE" id="PS50928"/>
    </source>
</evidence>
<sequence length="397" mass="43356">MPPKSPTPLSTSSLLIWLRRNLFSTWYNGLLTVISLWIIYLGGRGLFRWMFSQAQWTVLQANLRLFFVGRFPIDQIWRVWLILVLVSAVTSLTIGVVQWNRILPISMGLLTAISLGIVPLVGGQGPELVWVAAIGSVAVLNLLGGPWLKTHLSPRLLSRGLPAVWFLTAFIILWLLMGGLGISTIGTNVWQGFLLTVVAAVVSIALSFPLGVLLALGRRSPLPVIRTLSVLYIEVIRGLPLIGVLFVAGVMLPLILPSQVQLDAVFRAICGLTLFSAAYLAENVRGGLQSIPQGQFEAAKALGLNPMLVLGLVVLPQALRSVIPAIVGQFIGLFKDTSLLSIIGLVELTGVSRSVLSQPRFIGRHGEVYLFIGLLYWLFCYLMSLGSRRLEHQLGVK</sequence>
<dbReference type="OrthoDB" id="9805999at2"/>
<comment type="subcellular location">
    <subcellularLocation>
        <location evidence="1 7">Cell membrane</location>
        <topology evidence="1 7">Multi-pass membrane protein</topology>
    </subcellularLocation>
</comment>
<feature type="transmembrane region" description="Helical" evidence="7">
    <location>
        <begin position="192"/>
        <end position="216"/>
    </location>
</feature>
<dbReference type="PANTHER" id="PTHR30614:SF41">
    <property type="entry name" value="INNER MEMBRANE AMINO-ACID ABC TRANSPORTER PERMEASE PROTEIN YHDY"/>
    <property type="match status" value="1"/>
</dbReference>
<dbReference type="GO" id="GO:0006865">
    <property type="term" value="P:amino acid transport"/>
    <property type="evidence" value="ECO:0007669"/>
    <property type="project" value="TreeGrafter"/>
</dbReference>
<dbReference type="AlphaFoldDB" id="B0C0T1"/>
<dbReference type="GO" id="GO:0022857">
    <property type="term" value="F:transmembrane transporter activity"/>
    <property type="evidence" value="ECO:0007669"/>
    <property type="project" value="InterPro"/>
</dbReference>
<keyword evidence="5 7" id="KW-1133">Transmembrane helix</keyword>
<keyword evidence="4 7" id="KW-0812">Transmembrane</keyword>
<dbReference type="Proteomes" id="UP000000268">
    <property type="component" value="Chromosome"/>
</dbReference>
<evidence type="ECO:0000256" key="6">
    <source>
        <dbReference type="ARBA" id="ARBA00023136"/>
    </source>
</evidence>
<feature type="transmembrane region" description="Helical" evidence="7">
    <location>
        <begin position="25"/>
        <end position="42"/>
    </location>
</feature>
<dbReference type="CDD" id="cd06261">
    <property type="entry name" value="TM_PBP2"/>
    <property type="match status" value="1"/>
</dbReference>
<dbReference type="Pfam" id="PF00528">
    <property type="entry name" value="BPD_transp_1"/>
    <property type="match status" value="1"/>
</dbReference>
<dbReference type="KEGG" id="amr:AM1_1015"/>
<dbReference type="GO" id="GO:0043190">
    <property type="term" value="C:ATP-binding cassette (ABC) transporter complex"/>
    <property type="evidence" value="ECO:0007669"/>
    <property type="project" value="InterPro"/>
</dbReference>
<feature type="transmembrane region" description="Helical" evidence="7">
    <location>
        <begin position="160"/>
        <end position="186"/>
    </location>
</feature>
<accession>B0C0T1</accession>
<organism evidence="9 10">
    <name type="scientific">Acaryochloris marina (strain MBIC 11017)</name>
    <dbReference type="NCBI Taxonomy" id="329726"/>
    <lineage>
        <taxon>Bacteria</taxon>
        <taxon>Bacillati</taxon>
        <taxon>Cyanobacteriota</taxon>
        <taxon>Cyanophyceae</taxon>
        <taxon>Acaryochloridales</taxon>
        <taxon>Acaryochloridaceae</taxon>
        <taxon>Acaryochloris</taxon>
    </lineage>
</organism>
<dbReference type="Gene3D" id="1.10.3720.10">
    <property type="entry name" value="MetI-like"/>
    <property type="match status" value="1"/>
</dbReference>
<dbReference type="SUPFAM" id="SSF161098">
    <property type="entry name" value="MetI-like"/>
    <property type="match status" value="1"/>
</dbReference>
<dbReference type="STRING" id="329726.AM1_1015"/>
<keyword evidence="6 7" id="KW-0472">Membrane</keyword>
<evidence type="ECO:0000256" key="2">
    <source>
        <dbReference type="ARBA" id="ARBA00022448"/>
    </source>
</evidence>
<keyword evidence="10" id="KW-1185">Reference proteome</keyword>
<feature type="domain" description="ABC transmembrane type-1" evidence="8">
    <location>
        <begin position="189"/>
        <end position="387"/>
    </location>
</feature>
<feature type="transmembrane region" description="Helical" evidence="7">
    <location>
        <begin position="228"/>
        <end position="252"/>
    </location>
</feature>
<name>B0C0T1_ACAM1</name>
<dbReference type="EMBL" id="CP000828">
    <property type="protein sequence ID" value="ABW26055.1"/>
    <property type="molecule type" value="Genomic_DNA"/>
</dbReference>
<dbReference type="InterPro" id="IPR043429">
    <property type="entry name" value="ArtM/GltK/GlnP/TcyL/YhdX-like"/>
</dbReference>
<dbReference type="InterPro" id="IPR000515">
    <property type="entry name" value="MetI-like"/>
</dbReference>
<protein>
    <submittedName>
        <fullName evidence="9">Polar amino acid ABC transporter, permease protein</fullName>
    </submittedName>
</protein>